<dbReference type="InterPro" id="IPR000477">
    <property type="entry name" value="RT_dom"/>
</dbReference>
<dbReference type="PANTHER" id="PTHR33481">
    <property type="entry name" value="REVERSE TRANSCRIPTASE"/>
    <property type="match status" value="1"/>
</dbReference>
<dbReference type="PANTHER" id="PTHR33481:SF1">
    <property type="entry name" value="ENDONUCLEASE_EXONUCLEASE_PHOSPHATASE DOMAIN-CONTAINING PROTEIN-RELATED"/>
    <property type="match status" value="1"/>
</dbReference>
<sequence length="333" mass="37737">MLVKFLGQYLSGRSTAYRWDVLTSPLFAAVDVGVVQGSSLSPPLANLYIAPVIHRLCPTSSDGTGGHPWLQFFVDDGLWSVSRADLDGNVSVLRDEYRRTIAEFDRVGLRVEHDKTEACHFSRKRADPVLDLGEAPFTGNTPLKPVPVLRHLGFYLDKKLTFRAHVRFYGARAASTAQSLLMLGNSIRGMPPAQRRTLYKSADWRDEYRGSRAYAGHNFLRLKAFDPPNHLSSPALQAHGHSKATMARFCRAVLDHAPLGSFRQRFFAHEPTDCPECGVLQDREHVLFKCTRYRRWWELRGEFEFLLRVSAYRELNGFLTTNESAFSFEDAPT</sequence>
<gene>
    <name evidence="2" type="ORF">TRAPUB_9378</name>
</gene>
<evidence type="ECO:0000259" key="1">
    <source>
        <dbReference type="PROSITE" id="PS50878"/>
    </source>
</evidence>
<comment type="caution">
    <text evidence="2">The sequence shown here is derived from an EMBL/GenBank/DDBJ whole genome shotgun (WGS) entry which is preliminary data.</text>
</comment>
<evidence type="ECO:0000313" key="3">
    <source>
        <dbReference type="Proteomes" id="UP000184267"/>
    </source>
</evidence>
<dbReference type="STRING" id="154538.A0A1M2W2I4"/>
<accession>A0A1M2W2I4</accession>
<reference evidence="2 3" key="1">
    <citation type="submission" date="2016-10" db="EMBL/GenBank/DDBJ databases">
        <title>Genome sequence of the basidiomycete white-rot fungus Trametes pubescens.</title>
        <authorList>
            <person name="Makela M.R."/>
            <person name="Granchi Z."/>
            <person name="Peng M."/>
            <person name="De Vries R.P."/>
            <person name="Grigoriev I."/>
            <person name="Riley R."/>
            <person name="Hilden K."/>
        </authorList>
    </citation>
    <scope>NUCLEOTIDE SEQUENCE [LARGE SCALE GENOMIC DNA]</scope>
    <source>
        <strain evidence="2 3">FBCC735</strain>
    </source>
</reference>
<dbReference type="OrthoDB" id="2740572at2759"/>
<proteinExistence type="predicted"/>
<protein>
    <recommendedName>
        <fullName evidence="1">Reverse transcriptase domain-containing protein</fullName>
    </recommendedName>
</protein>
<dbReference type="EMBL" id="MNAD01000328">
    <property type="protein sequence ID" value="OJT14071.1"/>
    <property type="molecule type" value="Genomic_DNA"/>
</dbReference>
<evidence type="ECO:0000313" key="2">
    <source>
        <dbReference type="EMBL" id="OJT14071.1"/>
    </source>
</evidence>
<dbReference type="AlphaFoldDB" id="A0A1M2W2I4"/>
<name>A0A1M2W2I4_TRAPU</name>
<keyword evidence="3" id="KW-1185">Reference proteome</keyword>
<dbReference type="PROSITE" id="PS50878">
    <property type="entry name" value="RT_POL"/>
    <property type="match status" value="1"/>
</dbReference>
<organism evidence="2 3">
    <name type="scientific">Trametes pubescens</name>
    <name type="common">White-rot fungus</name>
    <dbReference type="NCBI Taxonomy" id="154538"/>
    <lineage>
        <taxon>Eukaryota</taxon>
        <taxon>Fungi</taxon>
        <taxon>Dikarya</taxon>
        <taxon>Basidiomycota</taxon>
        <taxon>Agaricomycotina</taxon>
        <taxon>Agaricomycetes</taxon>
        <taxon>Polyporales</taxon>
        <taxon>Polyporaceae</taxon>
        <taxon>Trametes</taxon>
    </lineage>
</organism>
<feature type="domain" description="Reverse transcriptase" evidence="1">
    <location>
        <begin position="1"/>
        <end position="156"/>
    </location>
</feature>
<dbReference type="Proteomes" id="UP000184267">
    <property type="component" value="Unassembled WGS sequence"/>
</dbReference>